<evidence type="ECO:0000256" key="4">
    <source>
        <dbReference type="ARBA" id="ARBA00022529"/>
    </source>
</evidence>
<feature type="region of interest" description="Disordered" evidence="9">
    <location>
        <begin position="99"/>
        <end position="118"/>
    </location>
</feature>
<organism evidence="10">
    <name type="scientific">Cyprideis torosa</name>
    <dbReference type="NCBI Taxonomy" id="163714"/>
    <lineage>
        <taxon>Eukaryota</taxon>
        <taxon>Metazoa</taxon>
        <taxon>Ecdysozoa</taxon>
        <taxon>Arthropoda</taxon>
        <taxon>Crustacea</taxon>
        <taxon>Oligostraca</taxon>
        <taxon>Ostracoda</taxon>
        <taxon>Podocopa</taxon>
        <taxon>Podocopida</taxon>
        <taxon>Cytherocopina</taxon>
        <taxon>Cytheroidea</taxon>
        <taxon>Cytherideidae</taxon>
        <taxon>Cyprideis</taxon>
    </lineage>
</organism>
<dbReference type="GO" id="GO:0045087">
    <property type="term" value="P:innate immune response"/>
    <property type="evidence" value="ECO:0007669"/>
    <property type="project" value="UniProtKB-KW"/>
</dbReference>
<dbReference type="Gene3D" id="2.60.40.4060">
    <property type="entry name" value="Reeler domain"/>
    <property type="match status" value="1"/>
</dbReference>
<dbReference type="Pfam" id="PF02014">
    <property type="entry name" value="Reeler"/>
    <property type="match status" value="1"/>
</dbReference>
<dbReference type="GO" id="GO:0016020">
    <property type="term" value="C:membrane"/>
    <property type="evidence" value="ECO:0007669"/>
    <property type="project" value="TreeGrafter"/>
</dbReference>
<dbReference type="GO" id="GO:0005576">
    <property type="term" value="C:extracellular region"/>
    <property type="evidence" value="ECO:0007669"/>
    <property type="project" value="UniProtKB-SubCell"/>
</dbReference>
<keyword evidence="3" id="KW-0964">Secreted</keyword>
<comment type="similarity">
    <text evidence="2">Belongs to the insect defense protein family.</text>
</comment>
<evidence type="ECO:0000256" key="7">
    <source>
        <dbReference type="ARBA" id="ARBA00022859"/>
    </source>
</evidence>
<keyword evidence="6" id="KW-0732">Signal</keyword>
<name>A0A7R8W034_9CRUS</name>
<feature type="region of interest" description="Disordered" evidence="9">
    <location>
        <begin position="294"/>
        <end position="337"/>
    </location>
</feature>
<evidence type="ECO:0000256" key="3">
    <source>
        <dbReference type="ARBA" id="ARBA00022525"/>
    </source>
</evidence>
<dbReference type="AlphaFoldDB" id="A0A7R8W034"/>
<keyword evidence="4" id="KW-0929">Antimicrobial</keyword>
<comment type="subcellular location">
    <subcellularLocation>
        <location evidence="1">Secreted</location>
    </subcellularLocation>
</comment>
<sequence length="337" mass="36033">MPLTFVSEETGGSWAPPLYVSPAFPLSTRTGPGRVCTDGPRAPRTSLPSPPFVEPRLMDRRPSAFAPGTGRRRERQPGSALGAEGPAPLEGQTDWKSSLWSGAIPHTPSTSPANSHPLKLARNGGRPVVFSFCSLLAVAWGHPNYARDPDYICTEMTPVHDAAPQAGTGGFQLTAAQSRTKQGSIDVTLTAAEPFRGYLVQMRDAATNQPLPGKWEGVENTRILCANSKDTVWHGNPLQFAAPAKQTTFTWTPPPAGTLPGNVRGVYAVATAVKSKEVFYLNIVSGQVPLQAQRANGQRNGVRGQNRGQNRGNGFRRNQAPVSQVRQANNGAQVVQG</sequence>
<evidence type="ECO:0000256" key="9">
    <source>
        <dbReference type="SAM" id="MobiDB-lite"/>
    </source>
</evidence>
<keyword evidence="8" id="KW-0044">Antibiotic</keyword>
<dbReference type="InterPro" id="IPR002861">
    <property type="entry name" value="Reeler_dom"/>
</dbReference>
<dbReference type="OrthoDB" id="2419613at2759"/>
<reference evidence="10" key="1">
    <citation type="submission" date="2020-11" db="EMBL/GenBank/DDBJ databases">
        <authorList>
            <person name="Tran Van P."/>
        </authorList>
    </citation>
    <scope>NUCLEOTIDE SEQUENCE</scope>
</reference>
<gene>
    <name evidence="10" type="ORF">CTOB1V02_LOCUS293</name>
</gene>
<accession>A0A7R8W034</accession>
<feature type="compositionally biased region" description="Low complexity" evidence="9">
    <location>
        <begin position="294"/>
        <end position="319"/>
    </location>
</feature>
<dbReference type="EMBL" id="OB660041">
    <property type="protein sequence ID" value="CAD7222281.1"/>
    <property type="molecule type" value="Genomic_DNA"/>
</dbReference>
<dbReference type="PANTHER" id="PTHR45828">
    <property type="entry name" value="CYTOCHROME B561/FERRIC REDUCTASE TRANSMEMBRANE"/>
    <property type="match status" value="1"/>
</dbReference>
<evidence type="ECO:0000256" key="8">
    <source>
        <dbReference type="ARBA" id="ARBA00023022"/>
    </source>
</evidence>
<proteinExistence type="inferred from homology"/>
<evidence type="ECO:0000256" key="5">
    <source>
        <dbReference type="ARBA" id="ARBA00022588"/>
    </source>
</evidence>
<evidence type="ECO:0000256" key="1">
    <source>
        <dbReference type="ARBA" id="ARBA00004613"/>
    </source>
</evidence>
<evidence type="ECO:0000313" key="10">
    <source>
        <dbReference type="EMBL" id="CAD7222281.1"/>
    </source>
</evidence>
<dbReference type="PANTHER" id="PTHR45828:SF9">
    <property type="entry name" value="CELL WALL INTEGRITY AND STRESS RESPONSE COMPONENT 4-LIKE-RELATED"/>
    <property type="match status" value="1"/>
</dbReference>
<keyword evidence="7" id="KW-0391">Immunity</keyword>
<keyword evidence="5" id="KW-0399">Innate immunity</keyword>
<dbReference type="InterPro" id="IPR051237">
    <property type="entry name" value="Ferric-chelate_Red/DefProt"/>
</dbReference>
<evidence type="ECO:0000256" key="2">
    <source>
        <dbReference type="ARBA" id="ARBA00008501"/>
    </source>
</evidence>
<dbReference type="CDD" id="cd08544">
    <property type="entry name" value="Reeler"/>
    <property type="match status" value="1"/>
</dbReference>
<evidence type="ECO:0000256" key="6">
    <source>
        <dbReference type="ARBA" id="ARBA00022729"/>
    </source>
</evidence>
<protein>
    <submittedName>
        <fullName evidence="10">Uncharacterized protein</fullName>
    </submittedName>
</protein>
<dbReference type="GO" id="GO:0042742">
    <property type="term" value="P:defense response to bacterium"/>
    <property type="evidence" value="ECO:0007669"/>
    <property type="project" value="UniProtKB-KW"/>
</dbReference>
<dbReference type="InterPro" id="IPR042307">
    <property type="entry name" value="Reeler_sf"/>
</dbReference>
<feature type="compositionally biased region" description="Polar residues" evidence="9">
    <location>
        <begin position="320"/>
        <end position="337"/>
    </location>
</feature>
<feature type="region of interest" description="Disordered" evidence="9">
    <location>
        <begin position="30"/>
        <end position="94"/>
    </location>
</feature>